<keyword evidence="3" id="KW-1185">Reference proteome</keyword>
<evidence type="ECO:0000313" key="3">
    <source>
        <dbReference type="Proteomes" id="UP000445582"/>
    </source>
</evidence>
<dbReference type="Proteomes" id="UP000445582">
    <property type="component" value="Unassembled WGS sequence"/>
</dbReference>
<evidence type="ECO:0008006" key="4">
    <source>
        <dbReference type="Google" id="ProtNLM"/>
    </source>
</evidence>
<evidence type="ECO:0000313" key="2">
    <source>
        <dbReference type="EMBL" id="MXO64081.1"/>
    </source>
</evidence>
<sequence length="114" mass="13135">MKSNVICIALALTSAGATSAAIPMLQEERAAREEEKLILDHPIAGIENNRWFDYRTDVIEAQKEVTSDLRRASDIEDQRDAWEEYAQELKHEREDYIHDMAKRGFRHGSVTVFD</sequence>
<dbReference type="OrthoDB" id="7392123at2"/>
<organism evidence="2 3">
    <name type="scientific">Qipengyuania oceanensis</name>
    <dbReference type="NCBI Taxonomy" id="1463597"/>
    <lineage>
        <taxon>Bacteria</taxon>
        <taxon>Pseudomonadati</taxon>
        <taxon>Pseudomonadota</taxon>
        <taxon>Alphaproteobacteria</taxon>
        <taxon>Sphingomonadales</taxon>
        <taxon>Erythrobacteraceae</taxon>
        <taxon>Qipengyuania</taxon>
    </lineage>
</organism>
<feature type="signal peptide" evidence="1">
    <location>
        <begin position="1"/>
        <end position="20"/>
    </location>
</feature>
<protein>
    <recommendedName>
        <fullName evidence="4">DUF4148 domain-containing protein</fullName>
    </recommendedName>
</protein>
<name>A0A844YIX7_9SPHN</name>
<reference evidence="2 3" key="1">
    <citation type="submission" date="2019-12" db="EMBL/GenBank/DDBJ databases">
        <title>Genomic-based taxomic classification of the family Erythrobacteraceae.</title>
        <authorList>
            <person name="Xu L."/>
        </authorList>
    </citation>
    <scope>NUCLEOTIDE SEQUENCE [LARGE SCALE GENOMIC DNA]</scope>
    <source>
        <strain evidence="2 3">MCCC 1A09965</strain>
    </source>
</reference>
<comment type="caution">
    <text evidence="2">The sequence shown here is derived from an EMBL/GenBank/DDBJ whole genome shotgun (WGS) entry which is preliminary data.</text>
</comment>
<evidence type="ECO:0000256" key="1">
    <source>
        <dbReference type="SAM" id="SignalP"/>
    </source>
</evidence>
<dbReference type="RefSeq" id="WP_160677559.1">
    <property type="nucleotide sequence ID" value="NZ_WTYN01000006.1"/>
</dbReference>
<feature type="chain" id="PRO_5032459640" description="DUF4148 domain-containing protein" evidence="1">
    <location>
        <begin position="21"/>
        <end position="114"/>
    </location>
</feature>
<keyword evidence="1" id="KW-0732">Signal</keyword>
<dbReference type="EMBL" id="WTYN01000006">
    <property type="protein sequence ID" value="MXO64081.1"/>
    <property type="molecule type" value="Genomic_DNA"/>
</dbReference>
<gene>
    <name evidence="2" type="ORF">GRI48_13840</name>
</gene>
<accession>A0A844YIX7</accession>
<dbReference type="AlphaFoldDB" id="A0A844YIX7"/>
<proteinExistence type="predicted"/>